<evidence type="ECO:0000313" key="2">
    <source>
        <dbReference type="Proteomes" id="UP001234297"/>
    </source>
</evidence>
<sequence>MGGSKPRGRSKDILLSEYDGRFLAKVEGLRVGSAKVQRSRMEKGLEVSMVGVEDFWRITEITSWGRSLREGGVGLGVVVLRLRAGVCLRGGLGGRIRVMELSVGWEGMGGWSNGIGGASVGKQVGWIIGVGLEGEELGIVELPRGRFGTIELTRGSGGEWFKPRMEGLRAGSEPRRTGTEGIGWGEAGPEEAGLLAECLMEGPRGVEDKS</sequence>
<dbReference type="EMBL" id="CM056820">
    <property type="protein sequence ID" value="KAJ8615739.1"/>
    <property type="molecule type" value="Genomic_DNA"/>
</dbReference>
<reference evidence="1 2" key="1">
    <citation type="journal article" date="2022" name="Hortic Res">
        <title>A haplotype resolved chromosomal level avocado genome allows analysis of novel avocado genes.</title>
        <authorList>
            <person name="Nath O."/>
            <person name="Fletcher S.J."/>
            <person name="Hayward A."/>
            <person name="Shaw L.M."/>
            <person name="Masouleh A.K."/>
            <person name="Furtado A."/>
            <person name="Henry R.J."/>
            <person name="Mitter N."/>
        </authorList>
    </citation>
    <scope>NUCLEOTIDE SEQUENCE [LARGE SCALE GENOMIC DNA]</scope>
    <source>
        <strain evidence="2">cv. Hass</strain>
    </source>
</reference>
<gene>
    <name evidence="1" type="ORF">MRB53_035111</name>
</gene>
<comment type="caution">
    <text evidence="1">The sequence shown here is derived from an EMBL/GenBank/DDBJ whole genome shotgun (WGS) entry which is preliminary data.</text>
</comment>
<dbReference type="Proteomes" id="UP001234297">
    <property type="component" value="Chromosome 12"/>
</dbReference>
<name>A0ACC2K3T0_PERAE</name>
<organism evidence="1 2">
    <name type="scientific">Persea americana</name>
    <name type="common">Avocado</name>
    <dbReference type="NCBI Taxonomy" id="3435"/>
    <lineage>
        <taxon>Eukaryota</taxon>
        <taxon>Viridiplantae</taxon>
        <taxon>Streptophyta</taxon>
        <taxon>Embryophyta</taxon>
        <taxon>Tracheophyta</taxon>
        <taxon>Spermatophyta</taxon>
        <taxon>Magnoliopsida</taxon>
        <taxon>Magnoliidae</taxon>
        <taxon>Laurales</taxon>
        <taxon>Lauraceae</taxon>
        <taxon>Persea</taxon>
    </lineage>
</organism>
<proteinExistence type="predicted"/>
<evidence type="ECO:0000313" key="1">
    <source>
        <dbReference type="EMBL" id="KAJ8615739.1"/>
    </source>
</evidence>
<accession>A0ACC2K3T0</accession>
<keyword evidence="2" id="KW-1185">Reference proteome</keyword>
<protein>
    <submittedName>
        <fullName evidence="1">Uncharacterized protein</fullName>
    </submittedName>
</protein>